<feature type="transmembrane region" description="Helical" evidence="1">
    <location>
        <begin position="103"/>
        <end position="128"/>
    </location>
</feature>
<feature type="transmembrane region" description="Helical" evidence="1">
    <location>
        <begin position="367"/>
        <end position="390"/>
    </location>
</feature>
<evidence type="ECO:0000256" key="1">
    <source>
        <dbReference type="SAM" id="Phobius"/>
    </source>
</evidence>
<feature type="transmembrane region" description="Helical" evidence="1">
    <location>
        <begin position="309"/>
        <end position="328"/>
    </location>
</feature>
<keyword evidence="1" id="KW-0812">Transmembrane</keyword>
<feature type="transmembrane region" description="Helical" evidence="1">
    <location>
        <begin position="62"/>
        <end position="82"/>
    </location>
</feature>
<feature type="transmembrane region" description="Helical" evidence="1">
    <location>
        <begin position="402"/>
        <end position="420"/>
    </location>
</feature>
<keyword evidence="1" id="KW-0472">Membrane</keyword>
<comment type="caution">
    <text evidence="4">The sequence shown here is derived from an EMBL/GenBank/DDBJ whole genome shotgun (WGS) entry which is preliminary data.</text>
</comment>
<dbReference type="Pfam" id="PF02308">
    <property type="entry name" value="MgtC"/>
    <property type="match status" value="1"/>
</dbReference>
<feature type="transmembrane region" description="Helical" evidence="1">
    <location>
        <begin position="238"/>
        <end position="263"/>
    </location>
</feature>
<dbReference type="AlphaFoldDB" id="A0A1J5R7Q0"/>
<protein>
    <submittedName>
        <fullName evidence="4">MgtC family protein</fullName>
    </submittedName>
</protein>
<feature type="transmembrane region" description="Helical" evidence="1">
    <location>
        <begin position="177"/>
        <end position="197"/>
    </location>
</feature>
<dbReference type="PANTHER" id="PTHR39084:SF1">
    <property type="entry name" value="DUF4010 DOMAIN-CONTAINING PROTEIN"/>
    <property type="match status" value="1"/>
</dbReference>
<name>A0A1J5R7Q0_9ZZZZ</name>
<organism evidence="4">
    <name type="scientific">mine drainage metagenome</name>
    <dbReference type="NCBI Taxonomy" id="410659"/>
    <lineage>
        <taxon>unclassified sequences</taxon>
        <taxon>metagenomes</taxon>
        <taxon>ecological metagenomes</taxon>
    </lineage>
</organism>
<reference evidence="4" key="1">
    <citation type="submission" date="2016-10" db="EMBL/GenBank/DDBJ databases">
        <title>Sequence of Gallionella enrichment culture.</title>
        <authorList>
            <person name="Poehlein A."/>
            <person name="Muehling M."/>
            <person name="Daniel R."/>
        </authorList>
    </citation>
    <scope>NUCLEOTIDE SEQUENCE</scope>
</reference>
<dbReference type="InterPro" id="IPR049177">
    <property type="entry name" value="MgtC_SapB_SrpB_YhiD_N"/>
</dbReference>
<evidence type="ECO:0000259" key="3">
    <source>
        <dbReference type="Pfam" id="PF13194"/>
    </source>
</evidence>
<dbReference type="Pfam" id="PF13194">
    <property type="entry name" value="DUF4010"/>
    <property type="match status" value="1"/>
</dbReference>
<feature type="domain" description="DUF4010" evidence="3">
    <location>
        <begin position="184"/>
        <end position="392"/>
    </location>
</feature>
<feature type="transmembrane region" description="Helical" evidence="1">
    <location>
        <begin position="6"/>
        <end position="26"/>
    </location>
</feature>
<proteinExistence type="predicted"/>
<dbReference type="PANTHER" id="PTHR39084">
    <property type="entry name" value="MEMBRANE PROTEIN-RELATED"/>
    <property type="match status" value="1"/>
</dbReference>
<keyword evidence="1" id="KW-1133">Transmembrane helix</keyword>
<feature type="transmembrane region" description="Helical" evidence="1">
    <location>
        <begin position="148"/>
        <end position="165"/>
    </location>
</feature>
<sequence>MDDVELFRRLGLALAIGLMLGVERGWELRSVPEKTRIAGIRSFTLMGLLGGLWGLLGLEAGPLATAIAFLGFTALIVAAHVMRLRREPEEQGITTEVGEMVTFALGAVAAHGHLAVAAAGGVAALALLSFKRGLHAFVSSIDYVELVAAVRLLLISVVMLPLLPNQGYGPGQALNPYTLWWMVVMVAGISFVGYVAIKLMGAGVGALLTGFFGGFASSTALTLSFSRMGKAEPGLQPILAAGVCVASGSMFLRILLIVVVLAMPLARTLLLPMLVMALVSYAGAAGLWLRDKGAASARGRGVGTLSNPFELGTALKFGLFLTVVMLASKMLQQQFGAHGVYVVASLAGLADVAAISVSLSNLSLHDLVLPVAAAGVCIAAFVNTLVKAGIVSAVCGGGMAVRVWGVFLASCAAGGAVLIWL</sequence>
<dbReference type="InterPro" id="IPR025105">
    <property type="entry name" value="DUF4010"/>
</dbReference>
<feature type="transmembrane region" description="Helical" evidence="1">
    <location>
        <begin position="38"/>
        <end position="56"/>
    </location>
</feature>
<feature type="transmembrane region" description="Helical" evidence="1">
    <location>
        <begin position="269"/>
        <end position="289"/>
    </location>
</feature>
<dbReference type="EMBL" id="MLJW01000389">
    <property type="protein sequence ID" value="OIQ88084.1"/>
    <property type="molecule type" value="Genomic_DNA"/>
</dbReference>
<gene>
    <name evidence="4" type="ORF">GALL_300500</name>
</gene>
<evidence type="ECO:0000259" key="2">
    <source>
        <dbReference type="Pfam" id="PF02308"/>
    </source>
</evidence>
<evidence type="ECO:0000313" key="4">
    <source>
        <dbReference type="EMBL" id="OIQ88084.1"/>
    </source>
</evidence>
<accession>A0A1J5R7Q0</accession>
<feature type="domain" description="MgtC/SapB/SrpB/YhiD N-terminal" evidence="2">
    <location>
        <begin position="10"/>
        <end position="136"/>
    </location>
</feature>
<feature type="transmembrane region" description="Helical" evidence="1">
    <location>
        <begin position="203"/>
        <end position="226"/>
    </location>
</feature>
<feature type="transmembrane region" description="Helical" evidence="1">
    <location>
        <begin position="340"/>
        <end position="360"/>
    </location>
</feature>